<evidence type="ECO:0000313" key="1">
    <source>
        <dbReference type="EMBL" id="SMH39297.1"/>
    </source>
</evidence>
<accession>A0A1X7NQ87</accession>
<proteinExistence type="predicted"/>
<dbReference type="AlphaFoldDB" id="A0A1X7NQ87"/>
<dbReference type="EMBL" id="FXBJ01000002">
    <property type="protein sequence ID" value="SMH39297.1"/>
    <property type="molecule type" value="Genomic_DNA"/>
</dbReference>
<name>A0A1X7NQ87_9LACT</name>
<keyword evidence="2" id="KW-1185">Reference proteome</keyword>
<sequence length="47" mass="5534">MYNQTILEVSGKSITLTRNRSTFIFYLLSDSDALILYDYMARCIHKK</sequence>
<gene>
    <name evidence="1" type="ORF">SAMN04488700_2227</name>
</gene>
<evidence type="ECO:0000313" key="2">
    <source>
        <dbReference type="Proteomes" id="UP000193435"/>
    </source>
</evidence>
<organism evidence="1 2">
    <name type="scientific">Carnobacterium iners</name>
    <dbReference type="NCBI Taxonomy" id="1073423"/>
    <lineage>
        <taxon>Bacteria</taxon>
        <taxon>Bacillati</taxon>
        <taxon>Bacillota</taxon>
        <taxon>Bacilli</taxon>
        <taxon>Lactobacillales</taxon>
        <taxon>Carnobacteriaceae</taxon>
        <taxon>Carnobacterium</taxon>
    </lineage>
</organism>
<protein>
    <submittedName>
        <fullName evidence="1">Uncharacterized protein</fullName>
    </submittedName>
</protein>
<reference evidence="1 2" key="1">
    <citation type="submission" date="2017-04" db="EMBL/GenBank/DDBJ databases">
        <authorList>
            <person name="Afonso C.L."/>
            <person name="Miller P.J."/>
            <person name="Scott M.A."/>
            <person name="Spackman E."/>
            <person name="Goraichik I."/>
            <person name="Dimitrov K.M."/>
            <person name="Suarez D.L."/>
            <person name="Swayne D.E."/>
        </authorList>
    </citation>
    <scope>NUCLEOTIDE SEQUENCE [LARGE SCALE GENOMIC DNA]</scope>
    <source>
        <strain evidence="1 2">LMG26642</strain>
    </source>
</reference>
<dbReference type="RefSeq" id="WP_159446085.1">
    <property type="nucleotide sequence ID" value="NZ_FOAH01000002.1"/>
</dbReference>
<dbReference type="Proteomes" id="UP000193435">
    <property type="component" value="Unassembled WGS sequence"/>
</dbReference>